<evidence type="ECO:0000313" key="2">
    <source>
        <dbReference type="Proteomes" id="UP001598019"/>
    </source>
</evidence>
<comment type="caution">
    <text evidence="1">The sequence shown here is derived from an EMBL/GenBank/DDBJ whole genome shotgun (WGS) entry which is preliminary data.</text>
</comment>
<accession>A0ABW6DM69</accession>
<evidence type="ECO:0000313" key="1">
    <source>
        <dbReference type="EMBL" id="MFD3408440.1"/>
    </source>
</evidence>
<organism evidence="1 2">
    <name type="scientific">Aquirufa esocilacus</name>
    <dbReference type="NCBI Taxonomy" id="3096513"/>
    <lineage>
        <taxon>Bacteria</taxon>
        <taxon>Pseudomonadati</taxon>
        <taxon>Bacteroidota</taxon>
        <taxon>Cytophagia</taxon>
        <taxon>Cytophagales</taxon>
        <taxon>Flectobacillaceae</taxon>
        <taxon>Aquirufa</taxon>
    </lineage>
</organism>
<evidence type="ECO:0008006" key="3">
    <source>
        <dbReference type="Google" id="ProtNLM"/>
    </source>
</evidence>
<dbReference type="EMBL" id="JBBKXX010000002">
    <property type="protein sequence ID" value="MFD3408440.1"/>
    <property type="molecule type" value="Genomic_DNA"/>
</dbReference>
<gene>
    <name evidence="1" type="ORF">SKC37_07215</name>
</gene>
<reference evidence="1 2" key="1">
    <citation type="submission" date="2024-03" db="EMBL/GenBank/DDBJ databases">
        <title>Aquirufa genome sequencing.</title>
        <authorList>
            <person name="Pitt A."/>
            <person name="Hahn M.W."/>
        </authorList>
    </citation>
    <scope>NUCLEOTIDE SEQUENCE [LARGE SCALE GENOMIC DNA]</scope>
    <source>
        <strain evidence="1 2">HETE-83D</strain>
    </source>
</reference>
<keyword evidence="2" id="KW-1185">Reference proteome</keyword>
<dbReference type="Proteomes" id="UP001598019">
    <property type="component" value="Unassembled WGS sequence"/>
</dbReference>
<name>A0ABW6DM69_9BACT</name>
<protein>
    <recommendedName>
        <fullName evidence="3">Helix-hairpin-helix domain-containing protein</fullName>
    </recommendedName>
</protein>
<sequence>MACELKNDSEKRLDYQDAIAQMDIVFHSIGLAQPALRALVNLQVKQVSDLQKIDFVTLQKVHGIGPKALKALAQFYF</sequence>
<proteinExistence type="predicted"/>
<dbReference type="RefSeq" id="WP_377980829.1">
    <property type="nucleotide sequence ID" value="NZ_JBBKXX010000002.1"/>
</dbReference>
<dbReference type="SUPFAM" id="SSF47789">
    <property type="entry name" value="C-terminal domain of RNA polymerase alpha subunit"/>
    <property type="match status" value="1"/>
</dbReference>